<keyword evidence="1" id="KW-0341">Growth regulation</keyword>
<evidence type="ECO:0000313" key="4">
    <source>
        <dbReference type="EMBL" id="ACN40864.1"/>
    </source>
</evidence>
<dbReference type="GO" id="GO:0001763">
    <property type="term" value="P:morphogenesis of a branching structure"/>
    <property type="evidence" value="ECO:0007669"/>
    <property type="project" value="InterPro"/>
</dbReference>
<dbReference type="PANTHER" id="PTHR38366">
    <property type="entry name" value="NAD-DEPENDENT PROTEIN DEACETYLASE HST1-LIKE PROTEIN"/>
    <property type="match status" value="1"/>
</dbReference>
<sequence>MRIFNWVHRKFRQNPHDYTAKDSFNGHWSGILQDSPPSSKNSLDERAPRVRIPREDKVTDCIQTDTDCSLNNNNDNIDAKNEDTEALLGSRDSKVAMLLRNWENGLLTIGTFGLDQGNSYGSLDVENFGISETDNEEELIDPIEMEVLEERLEEAFGSAGNSKISEDYHMKAVKAQQWESKGYTITDCSKENSMKDLLNSGHGNNNDNYNNNHANKIYPLQEFFEVPLLAETVRKKEHRTTLADLFSRSKNQASSTHYMLDDGAKTEYERYYEQNKIKQGEKHPPKSGRSFVKKVLKWKGGEYRPQKWVMKMLRKKIYPETLADLHTRELMDGHLDISKTFVNASKLKELQDSDDNSVMRCTDPKNISANRDYELVSLLRDSSKGSQECWIKTDSEYVVLEL</sequence>
<accession>C0PSS4</accession>
<name>C0PSS4_PICSI</name>
<evidence type="ECO:0000256" key="3">
    <source>
        <dbReference type="ARBA" id="ARBA00026138"/>
    </source>
</evidence>
<evidence type="ECO:0000256" key="1">
    <source>
        <dbReference type="ARBA" id="ARBA00022604"/>
    </source>
</evidence>
<protein>
    <recommendedName>
        <fullName evidence="3">Protein TILLER ANGLE CONTROL 1</fullName>
    </recommendedName>
</protein>
<dbReference type="AlphaFoldDB" id="C0PSS4"/>
<proteinExistence type="evidence at transcript level"/>
<reference evidence="4" key="1">
    <citation type="submission" date="2009-02" db="EMBL/GenBank/DDBJ databases">
        <title>Full length sequence-verified cDNA sequences from Sitka spruce (Picea sitchensis).</title>
        <authorList>
            <person name="Reid K.E."/>
            <person name="Liao N."/>
            <person name="Ralph S."/>
            <person name="Kolosova N."/>
            <person name="Oddy C."/>
            <person name="Moore R."/>
            <person name="Mayo M."/>
            <person name="Wagner S."/>
            <person name="King J."/>
            <person name="Yanchuk A."/>
            <person name="Holt R."/>
            <person name="Jones S."/>
            <person name="Marra M."/>
            <person name="Ritland C.E."/>
            <person name="Ritland K."/>
            <person name="Bohlmann J."/>
        </authorList>
    </citation>
    <scope>NUCLEOTIDE SEQUENCE</scope>
    <source>
        <tissue evidence="4">Bark</tissue>
    </source>
</reference>
<dbReference type="InterPro" id="IPR044989">
    <property type="entry name" value="TAC1"/>
</dbReference>
<evidence type="ECO:0000256" key="2">
    <source>
        <dbReference type="ARBA" id="ARBA00025796"/>
    </source>
</evidence>
<comment type="similarity">
    <text evidence="2">Belongs to the TAC family.</text>
</comment>
<dbReference type="PANTHER" id="PTHR38366:SF1">
    <property type="entry name" value="PROTEIN TILLER ANGLE CONTROL 1"/>
    <property type="match status" value="1"/>
</dbReference>
<dbReference type="EMBL" id="BT071403">
    <property type="protein sequence ID" value="ACN40864.1"/>
    <property type="molecule type" value="mRNA"/>
</dbReference>
<dbReference type="OMA" id="RNWENGL"/>
<organism evidence="4">
    <name type="scientific">Picea sitchensis</name>
    <name type="common">Sitka spruce</name>
    <name type="synonym">Pinus sitchensis</name>
    <dbReference type="NCBI Taxonomy" id="3332"/>
    <lineage>
        <taxon>Eukaryota</taxon>
        <taxon>Viridiplantae</taxon>
        <taxon>Streptophyta</taxon>
        <taxon>Embryophyta</taxon>
        <taxon>Tracheophyta</taxon>
        <taxon>Spermatophyta</taxon>
        <taxon>Pinopsida</taxon>
        <taxon>Pinidae</taxon>
        <taxon>Conifers I</taxon>
        <taxon>Pinales</taxon>
        <taxon>Pinaceae</taxon>
        <taxon>Picea</taxon>
    </lineage>
</organism>